<sequence>GDAKLLSTLAEQQLEGGGGGQPANFLIFATGIGSDDEIKLVNLLFKHKGYNRLIRPVSNLNQTVQVGFGLAMIQLINVEEKSQVMKSNVWLRMTWSDYQLRWDPSDFGGIQVIRVNPNKIWKPDIVLYNNADGRYEVSWQPNILIFSSGTILWVPPAIYKSSCTIHVQYFPFDQQECEMKFGSWTFDATQVVLDWYEGARVADLNDYWKSGSWDIIDCPGNITLVEKLGQPPQTMMIFTITIRRKTLFYTVNLIIPCVLISFLSVCVFYLPADAGEKMTLCISILLALVVFLLLVSKILPPTSISIPLISKFLLFTFIMNIITIVFTVIIINWNFRTPRTHKMPNWVRLLFLKYLPRVLFMKRPEHIDREEMAKHRMSRMAEKCNGGGGNSSKPQFGRSARGRRAGGGDTAMSDEQFEMRDINSIDEPSDFEQQQQQQHQQHPEQPQASGFSNLEVTPDLRRAIAAINFISTHLRIEDEYKRVLQDWKYVASVIDRIQLVIFSSVTIVGTVAILMNAPFILDFVDQDAIIKRLTDNYLVIPGKKILGQHAY</sequence>
<feature type="transmembrane region" description="Helical" evidence="14">
    <location>
        <begin position="312"/>
        <end position="335"/>
    </location>
</feature>
<dbReference type="NCBIfam" id="TIGR00860">
    <property type="entry name" value="LIC"/>
    <property type="match status" value="1"/>
</dbReference>
<keyword evidence="7 14" id="KW-0472">Membrane</keyword>
<feature type="region of interest" description="Disordered" evidence="15">
    <location>
        <begin position="372"/>
        <end position="415"/>
    </location>
</feature>
<proteinExistence type="inferred from homology"/>
<dbReference type="InterPro" id="IPR006202">
    <property type="entry name" value="Neur_chan_lig-bd"/>
</dbReference>
<keyword evidence="1 14" id="KW-0813">Transport</keyword>
<keyword evidence="4 14" id="KW-1133">Transmembrane helix</keyword>
<dbReference type="SUPFAM" id="SSF90112">
    <property type="entry name" value="Neurotransmitter-gated ion-channel transmembrane pore"/>
    <property type="match status" value="1"/>
</dbReference>
<evidence type="ECO:0000313" key="19">
    <source>
        <dbReference type="WBParaSite" id="maker-uti_cns_0005971-snap-gene-0.2-mRNA-1"/>
    </source>
</evidence>
<dbReference type="PRINTS" id="PR00254">
    <property type="entry name" value="NICOTINICR"/>
</dbReference>
<dbReference type="InterPro" id="IPR036719">
    <property type="entry name" value="Neuro-gated_channel_TM_sf"/>
</dbReference>
<keyword evidence="11" id="KW-1071">Ligand-gated ion channel</keyword>
<dbReference type="InterPro" id="IPR036734">
    <property type="entry name" value="Neur_chan_lig-bd_sf"/>
</dbReference>
<dbReference type="InterPro" id="IPR006029">
    <property type="entry name" value="Neurotrans-gated_channel_TM"/>
</dbReference>
<evidence type="ECO:0000313" key="18">
    <source>
        <dbReference type="Proteomes" id="UP000095280"/>
    </source>
</evidence>
<feature type="domain" description="Neurotransmitter-gated ion-channel ligand-binding" evidence="16">
    <location>
        <begin position="39"/>
        <end position="246"/>
    </location>
</feature>
<keyword evidence="18" id="KW-1185">Reference proteome</keyword>
<feature type="region of interest" description="Disordered" evidence="15">
    <location>
        <begin position="428"/>
        <end position="452"/>
    </location>
</feature>
<keyword evidence="6 14" id="KW-0406">Ion transport</keyword>
<evidence type="ECO:0000256" key="7">
    <source>
        <dbReference type="ARBA" id="ARBA00023136"/>
    </source>
</evidence>
<dbReference type="Pfam" id="PF02931">
    <property type="entry name" value="Neur_chan_LBD"/>
    <property type="match status" value="1"/>
</dbReference>
<reference evidence="19" key="1">
    <citation type="submission" date="2016-11" db="UniProtKB">
        <authorList>
            <consortium name="WormBaseParasite"/>
        </authorList>
    </citation>
    <scope>IDENTIFICATION</scope>
</reference>
<feature type="transmembrane region" description="Helical" evidence="14">
    <location>
        <begin position="499"/>
        <end position="521"/>
    </location>
</feature>
<evidence type="ECO:0000256" key="3">
    <source>
        <dbReference type="ARBA" id="ARBA00022692"/>
    </source>
</evidence>
<keyword evidence="10" id="KW-0325">Glycoprotein</keyword>
<dbReference type="CDD" id="cd19064">
    <property type="entry name" value="LGIC_TM_nAChR"/>
    <property type="match status" value="1"/>
</dbReference>
<dbReference type="GO" id="GO:0022848">
    <property type="term" value="F:acetylcholine-gated monoatomic cation-selective channel activity"/>
    <property type="evidence" value="ECO:0007669"/>
    <property type="project" value="InterPro"/>
</dbReference>
<evidence type="ECO:0000256" key="4">
    <source>
        <dbReference type="ARBA" id="ARBA00022989"/>
    </source>
</evidence>
<dbReference type="Gene3D" id="2.70.170.10">
    <property type="entry name" value="Neurotransmitter-gated ion-channel ligand-binding domain"/>
    <property type="match status" value="1"/>
</dbReference>
<feature type="compositionally biased region" description="Basic and acidic residues" evidence="15">
    <location>
        <begin position="372"/>
        <end position="382"/>
    </location>
</feature>
<keyword evidence="12 14" id="KW-0407">Ion channel</keyword>
<organism evidence="18 19">
    <name type="scientific">Macrostomum lignano</name>
    <dbReference type="NCBI Taxonomy" id="282301"/>
    <lineage>
        <taxon>Eukaryota</taxon>
        <taxon>Metazoa</taxon>
        <taxon>Spiralia</taxon>
        <taxon>Lophotrochozoa</taxon>
        <taxon>Platyhelminthes</taxon>
        <taxon>Rhabditophora</taxon>
        <taxon>Macrostomorpha</taxon>
        <taxon>Macrostomida</taxon>
        <taxon>Macrostomidae</taxon>
        <taxon>Macrostomum</taxon>
    </lineage>
</organism>
<feature type="domain" description="Neurotransmitter-gated ion-channel transmembrane" evidence="17">
    <location>
        <begin position="253"/>
        <end position="513"/>
    </location>
</feature>
<dbReference type="WBParaSite" id="maker-uti_cns_0005971-snap-gene-0.2-mRNA-1">
    <property type="protein sequence ID" value="maker-uti_cns_0005971-snap-gene-0.2-mRNA-1"/>
    <property type="gene ID" value="maker-uti_cns_0005971-snap-gene-0.2"/>
</dbReference>
<dbReference type="PANTHER" id="PTHR18945">
    <property type="entry name" value="NEUROTRANSMITTER GATED ION CHANNEL"/>
    <property type="match status" value="1"/>
</dbReference>
<evidence type="ECO:0000256" key="14">
    <source>
        <dbReference type="RuleBase" id="RU000687"/>
    </source>
</evidence>
<dbReference type="AlphaFoldDB" id="A0A1I8HFW9"/>
<keyword evidence="5" id="KW-0770">Synapse</keyword>
<comment type="similarity">
    <text evidence="14">Belongs to the ligand-gated ion channel (TC 1.A.9) family.</text>
</comment>
<name>A0A1I8HFW9_9PLAT</name>
<evidence type="ECO:0000256" key="10">
    <source>
        <dbReference type="ARBA" id="ARBA00023180"/>
    </source>
</evidence>
<keyword evidence="3 14" id="KW-0812">Transmembrane</keyword>
<evidence type="ECO:0000256" key="1">
    <source>
        <dbReference type="ARBA" id="ARBA00022448"/>
    </source>
</evidence>
<evidence type="ECO:0000256" key="2">
    <source>
        <dbReference type="ARBA" id="ARBA00022475"/>
    </source>
</evidence>
<dbReference type="GO" id="GO:0004888">
    <property type="term" value="F:transmembrane signaling receptor activity"/>
    <property type="evidence" value="ECO:0007669"/>
    <property type="project" value="InterPro"/>
</dbReference>
<dbReference type="Pfam" id="PF02932">
    <property type="entry name" value="Neur_chan_memb"/>
    <property type="match status" value="1"/>
</dbReference>
<evidence type="ECO:0000256" key="13">
    <source>
        <dbReference type="ARBA" id="ARBA00034099"/>
    </source>
</evidence>
<protein>
    <submittedName>
        <fullName evidence="19">Neur_chan_LBD domain-containing protein</fullName>
    </submittedName>
</protein>
<evidence type="ECO:0000256" key="9">
    <source>
        <dbReference type="ARBA" id="ARBA00023170"/>
    </source>
</evidence>
<evidence type="ECO:0000259" key="17">
    <source>
        <dbReference type="Pfam" id="PF02932"/>
    </source>
</evidence>
<feature type="transmembrane region" description="Helical" evidence="14">
    <location>
        <begin position="247"/>
        <end position="270"/>
    </location>
</feature>
<dbReference type="Proteomes" id="UP000095280">
    <property type="component" value="Unplaced"/>
</dbReference>
<dbReference type="CDD" id="cd19032">
    <property type="entry name" value="LGIC_ECD_nAChR_proto_beta-like"/>
    <property type="match status" value="1"/>
</dbReference>
<dbReference type="InterPro" id="IPR038050">
    <property type="entry name" value="Neuro_actylchol_rec"/>
</dbReference>
<dbReference type="GO" id="GO:0045211">
    <property type="term" value="C:postsynaptic membrane"/>
    <property type="evidence" value="ECO:0007669"/>
    <property type="project" value="InterPro"/>
</dbReference>
<evidence type="ECO:0000256" key="8">
    <source>
        <dbReference type="ARBA" id="ARBA00023157"/>
    </source>
</evidence>
<keyword evidence="8" id="KW-1015">Disulfide bond</keyword>
<dbReference type="Gene3D" id="1.20.58.390">
    <property type="entry name" value="Neurotransmitter-gated ion-channel transmembrane domain"/>
    <property type="match status" value="2"/>
</dbReference>
<evidence type="ECO:0000256" key="5">
    <source>
        <dbReference type="ARBA" id="ARBA00023018"/>
    </source>
</evidence>
<evidence type="ECO:0000256" key="12">
    <source>
        <dbReference type="ARBA" id="ARBA00023303"/>
    </source>
</evidence>
<evidence type="ECO:0000259" key="16">
    <source>
        <dbReference type="Pfam" id="PF02931"/>
    </source>
</evidence>
<feature type="compositionally biased region" description="Low complexity" evidence="15">
    <location>
        <begin position="432"/>
        <end position="447"/>
    </location>
</feature>
<evidence type="ECO:0000256" key="11">
    <source>
        <dbReference type="ARBA" id="ARBA00023286"/>
    </source>
</evidence>
<dbReference type="PRINTS" id="PR00252">
    <property type="entry name" value="NRIONCHANNEL"/>
</dbReference>
<dbReference type="FunFam" id="1.20.58.390:FF:000038">
    <property type="entry name" value="Acetylcholine receptor subunit beta-like 1"/>
    <property type="match status" value="1"/>
</dbReference>
<keyword evidence="2" id="KW-1003">Cell membrane</keyword>
<dbReference type="InterPro" id="IPR018000">
    <property type="entry name" value="Neurotransmitter_ion_chnl_CS"/>
</dbReference>
<feature type="transmembrane region" description="Helical" evidence="14">
    <location>
        <begin position="282"/>
        <end position="300"/>
    </location>
</feature>
<comment type="subcellular location">
    <subcellularLocation>
        <location evidence="13">Synaptic cell membrane</location>
        <topology evidence="13">Multi-pass membrane protein</topology>
    </subcellularLocation>
</comment>
<accession>A0A1I8HFW9</accession>
<evidence type="ECO:0000256" key="15">
    <source>
        <dbReference type="SAM" id="MobiDB-lite"/>
    </source>
</evidence>
<dbReference type="FunFam" id="2.70.170.10:FF:000005">
    <property type="entry name" value="Neuronal nicotinic acetylcholine receptor alpha4 subunit"/>
    <property type="match status" value="1"/>
</dbReference>
<keyword evidence="9" id="KW-0675">Receptor</keyword>
<dbReference type="PROSITE" id="PS00236">
    <property type="entry name" value="NEUROTR_ION_CHANNEL"/>
    <property type="match status" value="1"/>
</dbReference>
<evidence type="ECO:0000256" key="6">
    <source>
        <dbReference type="ARBA" id="ARBA00023065"/>
    </source>
</evidence>
<dbReference type="InterPro" id="IPR006201">
    <property type="entry name" value="Neur_channel"/>
</dbReference>
<dbReference type="SUPFAM" id="SSF63712">
    <property type="entry name" value="Nicotinic receptor ligand binding domain-like"/>
    <property type="match status" value="1"/>
</dbReference>
<dbReference type="InterPro" id="IPR002394">
    <property type="entry name" value="Nicotinic_acetylcholine_rcpt"/>
</dbReference>